<evidence type="ECO:0000256" key="1">
    <source>
        <dbReference type="ARBA" id="ARBA00004651"/>
    </source>
</evidence>
<accession>A0ABT2RXN3</accession>
<keyword evidence="3" id="KW-1003">Cell membrane</keyword>
<feature type="domain" description="Sulfatase N-terminal" evidence="9">
    <location>
        <begin position="276"/>
        <end position="513"/>
    </location>
</feature>
<evidence type="ECO:0000256" key="4">
    <source>
        <dbReference type="ARBA" id="ARBA00022692"/>
    </source>
</evidence>
<evidence type="ECO:0000256" key="5">
    <source>
        <dbReference type="ARBA" id="ARBA00022989"/>
    </source>
</evidence>
<feature type="transmembrane region" description="Helical" evidence="8">
    <location>
        <begin position="188"/>
        <end position="206"/>
    </location>
</feature>
<dbReference type="SUPFAM" id="SSF53649">
    <property type="entry name" value="Alkaline phosphatase-like"/>
    <property type="match status" value="1"/>
</dbReference>
<evidence type="ECO:0000313" key="10">
    <source>
        <dbReference type="EMBL" id="MCU6696997.1"/>
    </source>
</evidence>
<dbReference type="Proteomes" id="UP001652461">
    <property type="component" value="Unassembled WGS sequence"/>
</dbReference>
<gene>
    <name evidence="10" type="ORF">OCV63_08820</name>
</gene>
<name>A0ABT2RXN3_9FIRM</name>
<feature type="compositionally biased region" description="Low complexity" evidence="7">
    <location>
        <begin position="722"/>
        <end position="735"/>
    </location>
</feature>
<dbReference type="PANTHER" id="PTHR47371:SF3">
    <property type="entry name" value="PHOSPHOGLYCEROL TRANSFERASE I"/>
    <property type="match status" value="1"/>
</dbReference>
<dbReference type="Gene3D" id="3.40.720.10">
    <property type="entry name" value="Alkaline Phosphatase, subunit A"/>
    <property type="match status" value="1"/>
</dbReference>
<evidence type="ECO:0000313" key="11">
    <source>
        <dbReference type="Proteomes" id="UP001652461"/>
    </source>
</evidence>
<evidence type="ECO:0000256" key="8">
    <source>
        <dbReference type="SAM" id="Phobius"/>
    </source>
</evidence>
<evidence type="ECO:0000256" key="3">
    <source>
        <dbReference type="ARBA" id="ARBA00022475"/>
    </source>
</evidence>
<dbReference type="PANTHER" id="PTHR47371">
    <property type="entry name" value="LIPOTEICHOIC ACID SYNTHASE"/>
    <property type="match status" value="1"/>
</dbReference>
<comment type="pathway">
    <text evidence="2">Cell wall biogenesis; lipoteichoic acid biosynthesis.</text>
</comment>
<sequence length="748" mass="84528">MKKFLQKGKACGVAVKRFIGRCGAFLRKWSEGCSSRMEKPVAIANRFSLVLHAVMSAGIYFIMEAMSRHSVVEAWNFLIGSPKVFAYNTFMIFMTFMLVYLFRRRIFVRLLITAFWIYLGYMNGTILSSRVTPFTGQDLHLITDALDVVGLYMSPIKLITQVGGVLLAIAALVLLWRYAPKYQKKIKWPLSIAGVVIVPILFAGTTKLCLEQRVLSTYFGNIAFAYQDYGLPYCFFCSLLATGMSEPYDYSQETIDKIVEDDKQVALSEDNDTEKPNILMLQLETFFDPTTVEWLEFSEDPIPNFHRLMEEYSSGAYKVPSVGAGTANTEFESITGMNLRYFGPGEYPYKTILKKTTCESVAYDLRSIGYATHAIHNNKATFYSRADVFKNLGFDTYTSKEYMDVTNTTANGWLKDEILVDQILDNLKSTARQDFIYTISVQGHGEYPTEKVLEDPAIKVTGAATEEKNNQWEYYVNQLHEMDQFVADLIDALDNFGEKYVLVMYGDHLPTLGLTVEDVSNRYLFDTSYVIVDNMGLEKVDQTLCSYQIAAEVLDKVNIHTGTMMQYHQNRRKSKWYLQDMELLQYDLLYGKKYAYGDDGTTPFETIDMKMGIHQPEITRVISLPDENKVYVFGSNFTTASKIYINDEWQNTKFISNHVLQVKKAKLTEDALVSVKQLAPGKAKRVLSEGNTMMYVPPVAEEETGETDGTGESTDTEETGETTDTTEATNETGTAPADSEAEGTGTAK</sequence>
<dbReference type="RefSeq" id="WP_262670748.1">
    <property type="nucleotide sequence ID" value="NZ_JAOQKC010000010.1"/>
</dbReference>
<dbReference type="CDD" id="cd16015">
    <property type="entry name" value="LTA_synthase"/>
    <property type="match status" value="1"/>
</dbReference>
<evidence type="ECO:0000256" key="7">
    <source>
        <dbReference type="SAM" id="MobiDB-lite"/>
    </source>
</evidence>
<feature type="transmembrane region" description="Helical" evidence="8">
    <location>
        <begin position="83"/>
        <end position="102"/>
    </location>
</feature>
<keyword evidence="6 8" id="KW-0472">Membrane</keyword>
<feature type="transmembrane region" description="Helical" evidence="8">
    <location>
        <begin position="43"/>
        <end position="63"/>
    </location>
</feature>
<comment type="caution">
    <text evidence="10">The sequence shown here is derived from an EMBL/GenBank/DDBJ whole genome shotgun (WGS) entry which is preliminary data.</text>
</comment>
<feature type="transmembrane region" description="Helical" evidence="8">
    <location>
        <begin position="158"/>
        <end position="176"/>
    </location>
</feature>
<reference evidence="10 11" key="1">
    <citation type="journal article" date="2021" name="ISME Commun">
        <title>Automated analysis of genomic sequences facilitates high-throughput and comprehensive description of bacteria.</title>
        <authorList>
            <person name="Hitch T.C.A."/>
        </authorList>
    </citation>
    <scope>NUCLEOTIDE SEQUENCE [LARGE SCALE GENOMIC DNA]</scope>
    <source>
        <strain evidence="10 11">Sanger_04</strain>
    </source>
</reference>
<organism evidence="10 11">
    <name type="scientific">Laedolimicola ammoniilytica</name>
    <dbReference type="NCBI Taxonomy" id="2981771"/>
    <lineage>
        <taxon>Bacteria</taxon>
        <taxon>Bacillati</taxon>
        <taxon>Bacillota</taxon>
        <taxon>Clostridia</taxon>
        <taxon>Lachnospirales</taxon>
        <taxon>Lachnospiraceae</taxon>
        <taxon>Laedolimicola</taxon>
    </lineage>
</organism>
<evidence type="ECO:0000256" key="6">
    <source>
        <dbReference type="ARBA" id="ARBA00023136"/>
    </source>
</evidence>
<dbReference type="InterPro" id="IPR000917">
    <property type="entry name" value="Sulfatase_N"/>
</dbReference>
<protein>
    <submittedName>
        <fullName evidence="10">LTA synthase family protein</fullName>
    </submittedName>
</protein>
<evidence type="ECO:0000259" key="9">
    <source>
        <dbReference type="Pfam" id="PF00884"/>
    </source>
</evidence>
<feature type="region of interest" description="Disordered" evidence="7">
    <location>
        <begin position="697"/>
        <end position="748"/>
    </location>
</feature>
<keyword evidence="11" id="KW-1185">Reference proteome</keyword>
<dbReference type="Pfam" id="PF00884">
    <property type="entry name" value="Sulfatase"/>
    <property type="match status" value="1"/>
</dbReference>
<keyword evidence="5 8" id="KW-1133">Transmembrane helix</keyword>
<proteinExistence type="predicted"/>
<feature type="transmembrane region" description="Helical" evidence="8">
    <location>
        <begin position="107"/>
        <end position="127"/>
    </location>
</feature>
<keyword evidence="4 8" id="KW-0812">Transmembrane</keyword>
<evidence type="ECO:0000256" key="2">
    <source>
        <dbReference type="ARBA" id="ARBA00004936"/>
    </source>
</evidence>
<dbReference type="InterPro" id="IPR017850">
    <property type="entry name" value="Alkaline_phosphatase_core_sf"/>
</dbReference>
<dbReference type="InterPro" id="IPR050448">
    <property type="entry name" value="OpgB/LTA_synthase_biosynth"/>
</dbReference>
<comment type="subcellular location">
    <subcellularLocation>
        <location evidence="1">Cell membrane</location>
        <topology evidence="1">Multi-pass membrane protein</topology>
    </subcellularLocation>
</comment>
<dbReference type="EMBL" id="JAOQKC010000010">
    <property type="protein sequence ID" value="MCU6696997.1"/>
    <property type="molecule type" value="Genomic_DNA"/>
</dbReference>